<protein>
    <recommendedName>
        <fullName evidence="3">MHD domain-containing protein</fullName>
    </recommendedName>
</protein>
<reference evidence="1" key="1">
    <citation type="submission" date="2020-11" db="EMBL/GenBank/DDBJ databases">
        <title>Chlorella ohadii genome sequencing and assembly.</title>
        <authorList>
            <person name="Murik O."/>
            <person name="Treves H."/>
            <person name="Kedem I."/>
            <person name="Shotland Y."/>
            <person name="Kaplan A."/>
        </authorList>
    </citation>
    <scope>NUCLEOTIDE SEQUENCE</scope>
    <source>
        <strain evidence="1">1</strain>
    </source>
</reference>
<dbReference type="Proteomes" id="UP001205105">
    <property type="component" value="Unassembled WGS sequence"/>
</dbReference>
<evidence type="ECO:0000313" key="2">
    <source>
        <dbReference type="Proteomes" id="UP001205105"/>
    </source>
</evidence>
<dbReference type="PANTHER" id="PTHR37769:SF1">
    <property type="entry name" value="OS08G0243900 PROTEIN"/>
    <property type="match status" value="1"/>
</dbReference>
<comment type="caution">
    <text evidence="1">The sequence shown here is derived from an EMBL/GenBank/DDBJ whole genome shotgun (WGS) entry which is preliminary data.</text>
</comment>
<name>A0AAD5H5P5_9CHLO</name>
<dbReference type="EMBL" id="JADXDR010000083">
    <property type="protein sequence ID" value="KAI7840307.1"/>
    <property type="molecule type" value="Genomic_DNA"/>
</dbReference>
<accession>A0AAD5H5P5</accession>
<organism evidence="1 2">
    <name type="scientific">Chlorella ohadii</name>
    <dbReference type="NCBI Taxonomy" id="2649997"/>
    <lineage>
        <taxon>Eukaryota</taxon>
        <taxon>Viridiplantae</taxon>
        <taxon>Chlorophyta</taxon>
        <taxon>core chlorophytes</taxon>
        <taxon>Trebouxiophyceae</taxon>
        <taxon>Chlorellales</taxon>
        <taxon>Chlorellaceae</taxon>
        <taxon>Chlorella clade</taxon>
        <taxon>Chlorella</taxon>
    </lineage>
</organism>
<dbReference type="PANTHER" id="PTHR37769">
    <property type="entry name" value="OS08G0243900 PROTEIN"/>
    <property type="match status" value="1"/>
</dbReference>
<proteinExistence type="predicted"/>
<sequence>MLEAEKAPEAAAAAAAEGPEGWAQFGEEVEAAGAAAAPADQAPAKPAVPALPAITEVDVKDSLQLTEVWRAEVAGGTVVRAGMEGGVRRRLAPYGLAAARFRVLPAHAGVVNACLRVAAMNRDFAEQLGDSSAAAAPGSTAAGGSSNAAEAAAAPADQGAFLAKFTQASVGCCYLQYTLPAVACPPPLLAELLVVPGTDPAKPGSWQGLVVLRYVASPQLPGPLLDVVVDLSVPPEAATLVRTSPSAQWSKEQCQLRWTVPRIAPGAAGELRAVFGGKAGVAAAAATSALSRQAEARLLFSLRPGKSLSGVGFQVAAAEPEAPFMPANMQCFGEMRVRV</sequence>
<keyword evidence="2" id="KW-1185">Reference proteome</keyword>
<evidence type="ECO:0000313" key="1">
    <source>
        <dbReference type="EMBL" id="KAI7840307.1"/>
    </source>
</evidence>
<gene>
    <name evidence="1" type="ORF">COHA_006089</name>
</gene>
<evidence type="ECO:0008006" key="3">
    <source>
        <dbReference type="Google" id="ProtNLM"/>
    </source>
</evidence>
<dbReference type="AlphaFoldDB" id="A0AAD5H5P5"/>